<dbReference type="SUPFAM" id="SSF47077">
    <property type="entry name" value="T4 endonuclease V"/>
    <property type="match status" value="1"/>
</dbReference>
<dbReference type="Proteomes" id="UP000239340">
    <property type="component" value="Chromosome"/>
</dbReference>
<gene>
    <name evidence="2" type="ORF">NXT3_CH00161</name>
</gene>
<dbReference type="InterPro" id="IPR024796">
    <property type="entry name" value="T4_endonuc_V"/>
</dbReference>
<dbReference type="PIRSF" id="PIRSF001000">
    <property type="entry name" value="PDG_ENDV"/>
    <property type="match status" value="1"/>
</dbReference>
<dbReference type="InterPro" id="IPR004260">
    <property type="entry name" value="Pyr-dimer_DNA_glycosylase"/>
</dbReference>
<feature type="active site" description="Proton acceptor" evidence="1">
    <location>
        <position position="23"/>
    </location>
</feature>
<dbReference type="EMBL" id="CP024307">
    <property type="protein sequence ID" value="AUX74777.1"/>
    <property type="molecule type" value="Genomic_DNA"/>
</dbReference>
<evidence type="ECO:0000313" key="2">
    <source>
        <dbReference type="EMBL" id="AUX74777.1"/>
    </source>
</evidence>
<evidence type="ECO:0000313" key="3">
    <source>
        <dbReference type="Proteomes" id="UP000239340"/>
    </source>
</evidence>
<dbReference type="Gene3D" id="1.10.440.10">
    <property type="entry name" value="T4 endonuclease V"/>
    <property type="match status" value="1"/>
</dbReference>
<proteinExistence type="predicted"/>
<name>A0A2L0H015_RHIFR</name>
<dbReference type="AlphaFoldDB" id="A0A2L0H015"/>
<organism evidence="2 3">
    <name type="scientific">Rhizobium fredii</name>
    <name type="common">Sinorhizobium fredii</name>
    <dbReference type="NCBI Taxonomy" id="380"/>
    <lineage>
        <taxon>Bacteria</taxon>
        <taxon>Pseudomonadati</taxon>
        <taxon>Pseudomonadota</taxon>
        <taxon>Alphaproteobacteria</taxon>
        <taxon>Hyphomicrobiales</taxon>
        <taxon>Rhizobiaceae</taxon>
        <taxon>Sinorhizobium/Ensifer group</taxon>
        <taxon>Sinorhizobium</taxon>
    </lineage>
</organism>
<sequence length="158" mass="17797">MTRINCIPPSELSGPHLLAEYRELPRVFALVRAAIARGETPGDPRNPPAYTLGKGHVRFFYSRLSYLAKRQASLIAEMQRRGYRPTYREAEDLLSGFPSEWCNDWNPTSEAMTVNRERIRERLAGTARRDAGHAADDSPALHSLQCCDATLSLLNQPE</sequence>
<evidence type="ECO:0000256" key="1">
    <source>
        <dbReference type="PIRSR" id="PIRSR001000-1"/>
    </source>
</evidence>
<reference evidence="2 3" key="1">
    <citation type="submission" date="2017-10" db="EMBL/GenBank/DDBJ databases">
        <title>Analysis of the genome sequences of Rhizobium populations associated to common bean (phaseolus vulgaris).</title>
        <authorList>
            <person name="Bustos P."/>
            <person name="Santamaria R.I."/>
            <person name="Miranda-Sanchez F."/>
            <person name="Perez-Carrascal O."/>
            <person name="Juarez S."/>
            <person name="Lozano L."/>
            <person name="Martinez-Flores I."/>
            <person name="Vinuesa P."/>
            <person name="Martinez-Romero E."/>
            <person name="Cevallos M.A."/>
            <person name="Romero D."/>
            <person name="Davila G."/>
            <person name="Gonzalez V."/>
        </authorList>
    </citation>
    <scope>NUCLEOTIDE SEQUENCE [LARGE SCALE GENOMIC DNA]</scope>
    <source>
        <strain evidence="2 3">NXT3</strain>
    </source>
</reference>
<accession>A0A2L0H015</accession>
<protein>
    <submittedName>
        <fullName evidence="2">Pyrimidine dimer DNA glycosylase protein</fullName>
    </submittedName>
</protein>
<dbReference type="RefSeq" id="WP_097525423.1">
    <property type="nucleotide sequence ID" value="NZ_CP024307.1"/>
</dbReference>
<dbReference type="Pfam" id="PF03013">
    <property type="entry name" value="Pyr_excise"/>
    <property type="match status" value="1"/>
</dbReference>